<dbReference type="Gene3D" id="2.40.30.170">
    <property type="match status" value="1"/>
</dbReference>
<reference evidence="1 2" key="1">
    <citation type="submission" date="2016-02" db="EMBL/GenBank/DDBJ databases">
        <title>Complete genome sequence of Halocynthiibacter arcticus PAMC 20958t from arctic marine sediment.</title>
        <authorList>
            <person name="Lee Y.M."/>
            <person name="Baek K."/>
            <person name="Lee H.K."/>
            <person name="Shin S.C."/>
        </authorList>
    </citation>
    <scope>NUCLEOTIDE SEQUENCE [LARGE SCALE GENOMIC DNA]</scope>
    <source>
        <strain evidence="1">PAMC 20958</strain>
    </source>
</reference>
<keyword evidence="2" id="KW-1185">Reference proteome</keyword>
<protein>
    <submittedName>
        <fullName evidence="1">Secretion protein HylD</fullName>
    </submittedName>
</protein>
<proteinExistence type="predicted"/>
<dbReference type="OrthoDB" id="9793801at2"/>
<dbReference type="Gene3D" id="2.40.50.100">
    <property type="match status" value="1"/>
</dbReference>
<dbReference type="PANTHER" id="PTHR30438:SF2">
    <property type="entry name" value="MEMBRANE PROTEIN"/>
    <property type="match status" value="1"/>
</dbReference>
<dbReference type="PANTHER" id="PTHR30438">
    <property type="entry name" value="36 KDA ANTIGEN-RELATED"/>
    <property type="match status" value="1"/>
</dbReference>
<sequence length="332" mass="35007">MKLNKTVAIAVIAVAATAGYLVWTVSQPATYLVQGEVEATRIDLSAMISARVSETPVNVGDRVSAGDVVVRMESATLDAQLAAVQAALEVARANRDLTYSTRPETISAAQAQLESARSNVTLSQSNFDRINKLRTGSVVSQAGLDQAANNLTAAIQAQVAAQASFDQARNGASPEQKAVADAQVKQAEASVLQTKASVDEMTVASPIDGEVTTRTSEQGKLFSAGAPLVSIVDVDHAWFTFNLREDFLEGLEIGQPLQVRIPALGDDTDLFDATISSINVLGSYANWRATKATGDFDLRTFSVRADPVAAVAGLRPGMSVLVDWPATARSGQ</sequence>
<evidence type="ECO:0000313" key="1">
    <source>
        <dbReference type="EMBL" id="AML53045.1"/>
    </source>
</evidence>
<dbReference type="Gene3D" id="1.10.287.470">
    <property type="entry name" value="Helix hairpin bin"/>
    <property type="match status" value="1"/>
</dbReference>
<dbReference type="GO" id="GO:0005886">
    <property type="term" value="C:plasma membrane"/>
    <property type="evidence" value="ECO:0007669"/>
    <property type="project" value="TreeGrafter"/>
</dbReference>
<accession>A0A126V4Z9</accession>
<dbReference type="SUPFAM" id="SSF111369">
    <property type="entry name" value="HlyD-like secretion proteins"/>
    <property type="match status" value="1"/>
</dbReference>
<dbReference type="EMBL" id="CP014327">
    <property type="protein sequence ID" value="AML53045.1"/>
    <property type="molecule type" value="Genomic_DNA"/>
</dbReference>
<organism evidence="1 2">
    <name type="scientific">Falsihalocynthiibacter arcticus</name>
    <dbReference type="NCBI Taxonomy" id="1579316"/>
    <lineage>
        <taxon>Bacteria</taxon>
        <taxon>Pseudomonadati</taxon>
        <taxon>Pseudomonadota</taxon>
        <taxon>Alphaproteobacteria</taxon>
        <taxon>Rhodobacterales</taxon>
        <taxon>Roseobacteraceae</taxon>
        <taxon>Falsihalocynthiibacter</taxon>
    </lineage>
</organism>
<evidence type="ECO:0000313" key="2">
    <source>
        <dbReference type="Proteomes" id="UP000070371"/>
    </source>
</evidence>
<dbReference type="Proteomes" id="UP000070371">
    <property type="component" value="Chromosome"/>
</dbReference>
<gene>
    <name evidence="1" type="ORF">RC74_18850</name>
</gene>
<dbReference type="STRING" id="1579316.RC74_18850"/>
<dbReference type="RefSeq" id="WP_039003459.1">
    <property type="nucleotide sequence ID" value="NZ_CP014327.1"/>
</dbReference>
<dbReference type="KEGG" id="hat:RC74_18850"/>
<name>A0A126V4Z9_9RHOB</name>
<dbReference type="AlphaFoldDB" id="A0A126V4Z9"/>